<evidence type="ECO:0000256" key="5">
    <source>
        <dbReference type="ARBA" id="ARBA00037974"/>
    </source>
</evidence>
<evidence type="ECO:0000256" key="4">
    <source>
        <dbReference type="ARBA" id="ARBA00023239"/>
    </source>
</evidence>
<organism evidence="7 8">
    <name type="scientific">Actinomyces weissii</name>
    <dbReference type="NCBI Taxonomy" id="675090"/>
    <lineage>
        <taxon>Bacteria</taxon>
        <taxon>Bacillati</taxon>
        <taxon>Actinomycetota</taxon>
        <taxon>Actinomycetes</taxon>
        <taxon>Actinomycetales</taxon>
        <taxon>Actinomycetaceae</taxon>
        <taxon>Actinomyces</taxon>
    </lineage>
</organism>
<dbReference type="SUPFAM" id="SSF53383">
    <property type="entry name" value="PLP-dependent transferases"/>
    <property type="match status" value="1"/>
</dbReference>
<dbReference type="PANTHER" id="PTHR43525">
    <property type="entry name" value="PROTEIN MALY"/>
    <property type="match status" value="1"/>
</dbReference>
<reference evidence="7 8" key="1">
    <citation type="submission" date="2020-12" db="EMBL/GenBank/DDBJ databases">
        <authorList>
            <person name="Zhou J."/>
        </authorList>
    </citation>
    <scope>NUCLEOTIDE SEQUENCE [LARGE SCALE GENOMIC DNA]</scope>
    <source>
        <strain evidence="7 8">CCUG 61299</strain>
    </source>
</reference>
<evidence type="ECO:0000313" key="7">
    <source>
        <dbReference type="EMBL" id="QQM67998.1"/>
    </source>
</evidence>
<dbReference type="RefSeq" id="WP_200277391.1">
    <property type="nucleotide sequence ID" value="NZ_CP066802.1"/>
</dbReference>
<dbReference type="InterPro" id="IPR015422">
    <property type="entry name" value="PyrdxlP-dep_Trfase_small"/>
</dbReference>
<dbReference type="Gene3D" id="3.90.1150.10">
    <property type="entry name" value="Aspartate Aminotransferase, domain 1"/>
    <property type="match status" value="1"/>
</dbReference>
<dbReference type="GO" id="GO:0047804">
    <property type="term" value="F:cysteine-S-conjugate beta-lyase activity"/>
    <property type="evidence" value="ECO:0007669"/>
    <property type="project" value="UniProtKB-EC"/>
</dbReference>
<evidence type="ECO:0000256" key="2">
    <source>
        <dbReference type="ARBA" id="ARBA00012224"/>
    </source>
</evidence>
<dbReference type="CDD" id="cd00609">
    <property type="entry name" value="AAT_like"/>
    <property type="match status" value="1"/>
</dbReference>
<dbReference type="InterPro" id="IPR015421">
    <property type="entry name" value="PyrdxlP-dep_Trfase_major"/>
</dbReference>
<dbReference type="EMBL" id="CP066802">
    <property type="protein sequence ID" value="QQM67998.1"/>
    <property type="molecule type" value="Genomic_DNA"/>
</dbReference>
<dbReference type="GO" id="GO:0030170">
    <property type="term" value="F:pyridoxal phosphate binding"/>
    <property type="evidence" value="ECO:0007669"/>
    <property type="project" value="InterPro"/>
</dbReference>
<evidence type="ECO:0000256" key="1">
    <source>
        <dbReference type="ARBA" id="ARBA00001933"/>
    </source>
</evidence>
<dbReference type="Proteomes" id="UP000595895">
    <property type="component" value="Chromosome"/>
</dbReference>
<dbReference type="GO" id="GO:0008483">
    <property type="term" value="F:transaminase activity"/>
    <property type="evidence" value="ECO:0007669"/>
    <property type="project" value="UniProtKB-KW"/>
</dbReference>
<keyword evidence="8" id="KW-1185">Reference proteome</keyword>
<proteinExistence type="inferred from homology"/>
<dbReference type="AlphaFoldDB" id="A0A7T7MAM1"/>
<keyword evidence="7" id="KW-0808">Transferase</keyword>
<evidence type="ECO:0000313" key="8">
    <source>
        <dbReference type="Proteomes" id="UP000595895"/>
    </source>
</evidence>
<accession>A0A7T7MAM1</accession>
<dbReference type="Gene3D" id="3.40.640.10">
    <property type="entry name" value="Type I PLP-dependent aspartate aminotransferase-like (Major domain)"/>
    <property type="match status" value="1"/>
</dbReference>
<dbReference type="Pfam" id="PF00155">
    <property type="entry name" value="Aminotran_1_2"/>
    <property type="match status" value="1"/>
</dbReference>
<sequence>MDPAAVTASFDTLTPELLRQRGSLKWTWRPGTLGAWVAESDLGTAPVVTEALQQAVADGTLGYLPPQLAQQVATATAEFQASRYGWQVSAQEVSLLPDVLSSLRAVLERHSRPGADVIVPTPAYMPFLTIPAQHGRRCVQVPALKDSGADGGPRWSLDLEGIERAMRDGAGVLVLCNPWNPVGRVLSAAELDAVASLSARYGVTVFADEIHGPLVLDPALRHVPYASRPGADPALTFTATAVSKGWNVAGLKCAQLIASGGARTRWESSPLSRHLEMEASILGARAAVAALSPDGVAWLEVLRGYLWGNVGLWSQQLAQLPGVEPTRPEGTYLAWLDLAGTRAAASPAEHLLRAARLVVNDGRSCGTGYESCCRVNLATSRTVLAQIIQGISQAVS</sequence>
<evidence type="ECO:0000259" key="6">
    <source>
        <dbReference type="Pfam" id="PF00155"/>
    </source>
</evidence>
<feature type="domain" description="Aminotransferase class I/classII large" evidence="6">
    <location>
        <begin position="43"/>
        <end position="389"/>
    </location>
</feature>
<keyword evidence="3" id="KW-0663">Pyridoxal phosphate</keyword>
<keyword evidence="7" id="KW-0032">Aminotransferase</keyword>
<dbReference type="InterPro" id="IPR015424">
    <property type="entry name" value="PyrdxlP-dep_Trfase"/>
</dbReference>
<gene>
    <name evidence="7" type="ORF">JG540_03860</name>
</gene>
<comment type="similarity">
    <text evidence="5">Belongs to the class-II pyridoxal-phosphate-dependent aminotransferase family. MalY/PatB cystathionine beta-lyase subfamily.</text>
</comment>
<name>A0A7T7MAM1_9ACTO</name>
<protein>
    <recommendedName>
        <fullName evidence="2">cysteine-S-conjugate beta-lyase</fullName>
        <ecNumber evidence="2">4.4.1.13</ecNumber>
    </recommendedName>
</protein>
<dbReference type="PANTHER" id="PTHR43525:SF2">
    <property type="entry name" value="CYSTATHIONINE BETA-LYASE-RELATED"/>
    <property type="match status" value="1"/>
</dbReference>
<dbReference type="EC" id="4.4.1.13" evidence="2"/>
<dbReference type="InterPro" id="IPR004839">
    <property type="entry name" value="Aminotransferase_I/II_large"/>
</dbReference>
<evidence type="ECO:0000256" key="3">
    <source>
        <dbReference type="ARBA" id="ARBA00022898"/>
    </source>
</evidence>
<keyword evidence="4" id="KW-0456">Lyase</keyword>
<dbReference type="InterPro" id="IPR051798">
    <property type="entry name" value="Class-II_PLP-Dep_Aminotrans"/>
</dbReference>
<dbReference type="KEGG" id="awe:JG540_03860"/>
<comment type="cofactor">
    <cofactor evidence="1">
        <name>pyridoxal 5'-phosphate</name>
        <dbReference type="ChEBI" id="CHEBI:597326"/>
    </cofactor>
</comment>